<dbReference type="GO" id="GO:0000160">
    <property type="term" value="P:phosphorelay signal transduction system"/>
    <property type="evidence" value="ECO:0007669"/>
    <property type="project" value="UniProtKB-KW"/>
</dbReference>
<dbReference type="InterPro" id="IPR029016">
    <property type="entry name" value="GAF-like_dom_sf"/>
</dbReference>
<dbReference type="PANTHER" id="PTHR32071:SF123">
    <property type="entry name" value="DNA-BINDING TRANSCRIPTIONAL ACTIVATOR HYFR-RELATED"/>
    <property type="match status" value="1"/>
</dbReference>
<dbReference type="NCBIfam" id="NF011958">
    <property type="entry name" value="PRK15429.1"/>
    <property type="match status" value="1"/>
</dbReference>
<dbReference type="Gene3D" id="1.10.8.60">
    <property type="match status" value="1"/>
</dbReference>
<dbReference type="InterPro" id="IPR025944">
    <property type="entry name" value="Sigma_54_int_dom_CS"/>
</dbReference>
<proteinExistence type="predicted"/>
<organism evidence="10 12">
    <name type="scientific">Klebsiella michiganensis</name>
    <dbReference type="NCBI Taxonomy" id="1134687"/>
    <lineage>
        <taxon>Bacteria</taxon>
        <taxon>Pseudomonadati</taxon>
        <taxon>Pseudomonadota</taxon>
        <taxon>Gammaproteobacteria</taxon>
        <taxon>Enterobacterales</taxon>
        <taxon>Enterobacteriaceae</taxon>
        <taxon>Klebsiella/Raoultella group</taxon>
        <taxon>Klebsiella</taxon>
    </lineage>
</organism>
<dbReference type="GeneID" id="66558231"/>
<dbReference type="PROSITE" id="PS50045">
    <property type="entry name" value="SIGMA54_INTERACT_4"/>
    <property type="match status" value="1"/>
</dbReference>
<dbReference type="SMART" id="SM00065">
    <property type="entry name" value="GAF"/>
    <property type="match status" value="2"/>
</dbReference>
<dbReference type="InterPro" id="IPR002078">
    <property type="entry name" value="Sigma_54_int"/>
</dbReference>
<dbReference type="EMBL" id="JARTTH020000001">
    <property type="protein sequence ID" value="MEC6050034.1"/>
    <property type="molecule type" value="Genomic_DNA"/>
</dbReference>
<dbReference type="SUPFAM" id="SSF52540">
    <property type="entry name" value="P-loop containing nucleoside triphosphate hydrolases"/>
    <property type="match status" value="1"/>
</dbReference>
<dbReference type="InterPro" id="IPR003593">
    <property type="entry name" value="AAA+_ATPase"/>
</dbReference>
<keyword evidence="6" id="KW-0010">Activator</keyword>
<name>A0AAW7C6E7_9ENTR</name>
<dbReference type="RefSeq" id="WP_064358914.1">
    <property type="nucleotide sequence ID" value="NZ_AP022547.1"/>
</dbReference>
<keyword evidence="4" id="KW-0805">Transcription regulation</keyword>
<dbReference type="SMART" id="SM00382">
    <property type="entry name" value="AAA"/>
    <property type="match status" value="1"/>
</dbReference>
<accession>A0AAW7C6E7</accession>
<dbReference type="GO" id="GO:0003677">
    <property type="term" value="F:DNA binding"/>
    <property type="evidence" value="ECO:0007669"/>
    <property type="project" value="UniProtKB-KW"/>
</dbReference>
<keyword evidence="3" id="KW-0902">Two-component regulatory system</keyword>
<dbReference type="Gene3D" id="1.10.10.60">
    <property type="entry name" value="Homeodomain-like"/>
    <property type="match status" value="1"/>
</dbReference>
<dbReference type="InterPro" id="IPR009057">
    <property type="entry name" value="Homeodomain-like_sf"/>
</dbReference>
<dbReference type="SUPFAM" id="SSF46689">
    <property type="entry name" value="Homeodomain-like"/>
    <property type="match status" value="1"/>
</dbReference>
<dbReference type="CDD" id="cd00009">
    <property type="entry name" value="AAA"/>
    <property type="match status" value="1"/>
</dbReference>
<evidence type="ECO:0000256" key="7">
    <source>
        <dbReference type="ARBA" id="ARBA00023163"/>
    </source>
</evidence>
<dbReference type="Gene3D" id="3.30.450.40">
    <property type="match status" value="2"/>
</dbReference>
<dbReference type="PROSITE" id="PS00688">
    <property type="entry name" value="SIGMA54_INTERACT_3"/>
    <property type="match status" value="1"/>
</dbReference>
<dbReference type="FunFam" id="1.10.8.60:FF:000014">
    <property type="entry name" value="DNA-binding transcriptional regulator NtrC"/>
    <property type="match status" value="1"/>
</dbReference>
<evidence type="ECO:0000256" key="1">
    <source>
        <dbReference type="ARBA" id="ARBA00022741"/>
    </source>
</evidence>
<reference evidence="11" key="1">
    <citation type="submission" date="2022-08" db="EMBL/GenBank/DDBJ databases">
        <title>Genomic characterization and comparative genomic analysis of a strain of klebsiella michiganensis carrying blaKPC-2 isolated from the blood of children with very preterm bloodstream infection.</title>
        <authorList>
            <person name="Zhang N."/>
        </authorList>
    </citation>
    <scope>NUCLEOTIDE SEQUENCE</scope>
    <source>
        <strain evidence="11">BSI-KPN166</strain>
    </source>
</reference>
<dbReference type="Pfam" id="PF00158">
    <property type="entry name" value="Sigma54_activat"/>
    <property type="match status" value="1"/>
</dbReference>
<keyword evidence="7" id="KW-0804">Transcription</keyword>
<dbReference type="EMBL" id="CP102103">
    <property type="protein sequence ID" value="UWZ75292.1"/>
    <property type="molecule type" value="Genomic_DNA"/>
</dbReference>
<dbReference type="Gene3D" id="3.40.50.300">
    <property type="entry name" value="P-loop containing nucleotide triphosphate hydrolases"/>
    <property type="match status" value="1"/>
</dbReference>
<evidence type="ECO:0000256" key="8">
    <source>
        <dbReference type="SAM" id="Coils"/>
    </source>
</evidence>
<dbReference type="FunFam" id="3.40.50.300:FF:000006">
    <property type="entry name" value="DNA-binding transcriptional regulator NtrC"/>
    <property type="match status" value="1"/>
</dbReference>
<evidence type="ECO:0000313" key="12">
    <source>
        <dbReference type="Proteomes" id="UP001175817"/>
    </source>
</evidence>
<dbReference type="SUPFAM" id="SSF55781">
    <property type="entry name" value="GAF domain-like"/>
    <property type="match status" value="2"/>
</dbReference>
<reference evidence="10" key="3">
    <citation type="submission" date="2024-01" db="EMBL/GenBank/DDBJ databases">
        <authorList>
            <person name="Macesic N."/>
        </authorList>
    </citation>
    <scope>NUCLEOTIDE SEQUENCE</scope>
    <source>
        <strain evidence="10">CPO078</strain>
    </source>
</reference>
<dbReference type="InterPro" id="IPR003018">
    <property type="entry name" value="GAF"/>
</dbReference>
<evidence type="ECO:0000256" key="5">
    <source>
        <dbReference type="ARBA" id="ARBA00023125"/>
    </source>
</evidence>
<dbReference type="PANTHER" id="PTHR32071">
    <property type="entry name" value="TRANSCRIPTIONAL REGULATORY PROTEIN"/>
    <property type="match status" value="1"/>
</dbReference>
<reference evidence="10" key="2">
    <citation type="journal article" date="2023" name="Nat. Commun.">
        <title>Genomic dissection of endemic carbapenem resistance reveals metallo-beta-lactamase dissemination through clonal, plasmid and integron transfer.</title>
        <authorList>
            <person name="Macesic N."/>
            <person name="Hawkey J."/>
            <person name="Vezina B."/>
            <person name="Wisniewski J.A."/>
            <person name="Cottingham H."/>
            <person name="Blakeway L.V."/>
            <person name="Harshegyi T."/>
            <person name="Pragastis K."/>
            <person name="Badoordeen G.Z."/>
            <person name="Dennison A."/>
            <person name="Spelman D.W."/>
            <person name="Jenney A.W.J."/>
            <person name="Peleg A.Y."/>
        </authorList>
    </citation>
    <scope>NUCLEOTIDE SEQUENCE</scope>
    <source>
        <strain evidence="10">CPO078</strain>
    </source>
</reference>
<evidence type="ECO:0000259" key="9">
    <source>
        <dbReference type="PROSITE" id="PS50045"/>
    </source>
</evidence>
<dbReference type="GO" id="GO:0005524">
    <property type="term" value="F:ATP binding"/>
    <property type="evidence" value="ECO:0007669"/>
    <property type="project" value="UniProtKB-KW"/>
</dbReference>
<evidence type="ECO:0000256" key="4">
    <source>
        <dbReference type="ARBA" id="ARBA00023015"/>
    </source>
</evidence>
<dbReference type="Pfam" id="PF25601">
    <property type="entry name" value="AAA_lid_14"/>
    <property type="match status" value="1"/>
</dbReference>
<dbReference type="Proteomes" id="UP001060345">
    <property type="component" value="Chromosome"/>
</dbReference>
<dbReference type="AlphaFoldDB" id="A0AAW7C6E7"/>
<feature type="coiled-coil region" evidence="8">
    <location>
        <begin position="350"/>
        <end position="377"/>
    </location>
</feature>
<dbReference type="InterPro" id="IPR027417">
    <property type="entry name" value="P-loop_NTPase"/>
</dbReference>
<keyword evidence="1" id="KW-0547">Nucleotide-binding</keyword>
<evidence type="ECO:0000256" key="2">
    <source>
        <dbReference type="ARBA" id="ARBA00022840"/>
    </source>
</evidence>
<keyword evidence="5" id="KW-0238">DNA-binding</keyword>
<evidence type="ECO:0000313" key="11">
    <source>
        <dbReference type="EMBL" id="UWZ75292.1"/>
    </source>
</evidence>
<gene>
    <name evidence="10" type="primary">flhA</name>
    <name evidence="11" type="ORF">NP224_06035</name>
    <name evidence="10" type="ORF">QAB24_005795</name>
</gene>
<dbReference type="InterPro" id="IPR025662">
    <property type="entry name" value="Sigma_54_int_dom_ATP-bd_1"/>
</dbReference>
<sequence length="690" mass="77903">MSYTPMGDLGQQGLFDITRILLQQPDLAALSETLTGLVQQSALADRAAIILWHSGNHRAVRHACDDAGQPVSYEDETVLANGPVRRLLSRPDALHCDSATFAETWPQLAVSGLYPSFGYYCLLPLAAEGRIFGGCEFIRDDNRPWTEKEYQRLHTFTQIVAVVTEQIQSRVSNNVDYDLLCRERDNFRILVAITNAVLSRLDIDELVSEVAKEIHRYFRIDAISVVLRSNRKGKLNIYSTHYLDASHPVHDQSEVDEAGTLTERVFKSKEMLLLNLHQHDPLAPYEKMLFEMWDNKIQTLCLLPLMSGNTLLGVLKLAQCDEKVFTTTNLKLLRQIAERVSIAIDNALAYREIQRLKERLVDENLALTEQLNNVESEFGEIIGRSEAMNNVLKQVEMVAQSDSTVLILGETGTGKELIARAIHNLSGRNSRRMVKMNCAAMPAGLLESDLFGHERGAFTGASAQRIGRFELADKSSLFLDEVGDMPIELQPKLLRVLQEQEFERLGSNKLIHTDVRLIAATNRDLKQMVADREFRSDLYYRLNVFPIHLPPLRERPEDIPLLVKAFTFKIARRLGRNIDSIPAETLRLLSRMEWPGNVRELENVIERAVLLTRGSVLQLSLPEMSIETEPLAAEVLPEEGEDEYQLIVRVLKESNGVVAGPKGAAQRLGLKRTTLLSRMKRLGINKDQLQ</sequence>
<dbReference type="Proteomes" id="UP001175817">
    <property type="component" value="Unassembled WGS sequence"/>
</dbReference>
<evidence type="ECO:0000313" key="10">
    <source>
        <dbReference type="EMBL" id="MEC6050034.1"/>
    </source>
</evidence>
<dbReference type="Pfam" id="PF01590">
    <property type="entry name" value="GAF"/>
    <property type="match status" value="1"/>
</dbReference>
<dbReference type="GO" id="GO:0006355">
    <property type="term" value="P:regulation of DNA-templated transcription"/>
    <property type="evidence" value="ECO:0007669"/>
    <property type="project" value="InterPro"/>
</dbReference>
<dbReference type="PROSITE" id="PS00675">
    <property type="entry name" value="SIGMA54_INTERACT_1"/>
    <property type="match status" value="1"/>
</dbReference>
<keyword evidence="2" id="KW-0067">ATP-binding</keyword>
<keyword evidence="8" id="KW-0175">Coiled coil</keyword>
<evidence type="ECO:0000256" key="6">
    <source>
        <dbReference type="ARBA" id="ARBA00023159"/>
    </source>
</evidence>
<evidence type="ECO:0000256" key="3">
    <source>
        <dbReference type="ARBA" id="ARBA00023012"/>
    </source>
</evidence>
<feature type="domain" description="Sigma-54 factor interaction" evidence="9">
    <location>
        <begin position="381"/>
        <end position="610"/>
    </location>
</feature>
<protein>
    <submittedName>
        <fullName evidence="10">Formate hydrogenlyase transcriptional activator FlhA</fullName>
    </submittedName>
</protein>
<dbReference type="InterPro" id="IPR058031">
    <property type="entry name" value="AAA_lid_NorR"/>
</dbReference>